<dbReference type="EMBL" id="LUKJ01000003">
    <property type="protein sequence ID" value="KZN15657.1"/>
    <property type="molecule type" value="Genomic_DNA"/>
</dbReference>
<comment type="caution">
    <text evidence="3">The sequence shown here is derived from an EMBL/GenBank/DDBJ whole genome shotgun (WGS) entry which is preliminary data.</text>
</comment>
<evidence type="ECO:0000313" key="3">
    <source>
        <dbReference type="EMBL" id="KZN15657.1"/>
    </source>
</evidence>
<dbReference type="Proteomes" id="UP000076489">
    <property type="component" value="Unassembled WGS sequence"/>
</dbReference>
<keyword evidence="1" id="KW-0732">Signal</keyword>
<feature type="domain" description="Lysozyme inhibitor LprI-like N-terminal" evidence="2">
    <location>
        <begin position="27"/>
        <end position="117"/>
    </location>
</feature>
<proteinExistence type="predicted"/>
<gene>
    <name evidence="3" type="ORF">A1D17_05530</name>
</gene>
<dbReference type="PANTHER" id="PTHR39176">
    <property type="entry name" value="PERIPLASMIC PROTEIN-RELATED"/>
    <property type="match status" value="1"/>
</dbReference>
<evidence type="ECO:0000256" key="1">
    <source>
        <dbReference type="SAM" id="SignalP"/>
    </source>
</evidence>
<sequence>MRAHHAPRFLLALTPLLLTPLAHAIDCDNATDQSTMNQCAAQQNKAVDKELNALYQQITTRLKDDPDAKKLLVGAQRSWIAFRDAECKFSASGVAGGSVYPLIYSNCTTELTKARVEAFKTYLKCQEGDLSCPVPEA</sequence>
<name>A0A161YXV3_PSEFL</name>
<reference evidence="4" key="1">
    <citation type="submission" date="2016-03" db="EMBL/GenBank/DDBJ databases">
        <authorList>
            <person name="Ray J."/>
            <person name="Price M."/>
            <person name="Deutschbauer A."/>
        </authorList>
    </citation>
    <scope>NUCLEOTIDE SEQUENCE [LARGE SCALE GENOMIC DNA]</scope>
    <source>
        <strain evidence="4">FW300-N1B4</strain>
    </source>
</reference>
<dbReference type="Gene3D" id="1.20.1270.180">
    <property type="match status" value="1"/>
</dbReference>
<dbReference type="OrthoDB" id="7340239at2"/>
<reference evidence="3 4" key="2">
    <citation type="journal article" date="2018" name="Nature">
        <title>Mutant phenotypes for thousands of bacterial genes of unknown function.</title>
        <authorList>
            <person name="Price M.N."/>
            <person name="Wetmore K.M."/>
            <person name="Waters R.J."/>
            <person name="Callaghan M."/>
            <person name="Ray J."/>
            <person name="Liu H."/>
            <person name="Kuehl J.V."/>
            <person name="Melnyk R.A."/>
            <person name="Lamson J.S."/>
            <person name="Suh Y."/>
            <person name="Carlson H.K."/>
            <person name="Esquivel Z."/>
            <person name="Sadeeshkumar H."/>
            <person name="Chakraborty R."/>
            <person name="Zane G.M."/>
            <person name="Rubin B.E."/>
            <person name="Wall J.D."/>
            <person name="Visel A."/>
            <person name="Bristow J."/>
            <person name="Blow M.J."/>
            <person name="Arkin A.P."/>
            <person name="Deutschbauer A.M."/>
        </authorList>
    </citation>
    <scope>NUCLEOTIDE SEQUENCE [LARGE SCALE GENOMIC DNA]</scope>
    <source>
        <strain evidence="3 4">FW300-N1B4</strain>
    </source>
</reference>
<feature type="chain" id="PRO_5007830603" evidence="1">
    <location>
        <begin position="25"/>
        <end position="137"/>
    </location>
</feature>
<dbReference type="Pfam" id="PF07007">
    <property type="entry name" value="LprI"/>
    <property type="match status" value="1"/>
</dbReference>
<accession>A0A161YXV3</accession>
<protein>
    <submittedName>
        <fullName evidence="3">Urease-associated protein</fullName>
    </submittedName>
</protein>
<evidence type="ECO:0000259" key="2">
    <source>
        <dbReference type="Pfam" id="PF07007"/>
    </source>
</evidence>
<organism evidence="3 4">
    <name type="scientific">Pseudomonas fluorescens</name>
    <dbReference type="NCBI Taxonomy" id="294"/>
    <lineage>
        <taxon>Bacteria</taxon>
        <taxon>Pseudomonadati</taxon>
        <taxon>Pseudomonadota</taxon>
        <taxon>Gammaproteobacteria</taxon>
        <taxon>Pseudomonadales</taxon>
        <taxon>Pseudomonadaceae</taxon>
        <taxon>Pseudomonas</taxon>
    </lineage>
</organism>
<dbReference type="RefSeq" id="WP_063341023.1">
    <property type="nucleotide sequence ID" value="NZ_LUKJ01000003.1"/>
</dbReference>
<feature type="signal peptide" evidence="1">
    <location>
        <begin position="1"/>
        <end position="24"/>
    </location>
</feature>
<dbReference type="PANTHER" id="PTHR39176:SF1">
    <property type="entry name" value="PERIPLASMIC PROTEIN"/>
    <property type="match status" value="1"/>
</dbReference>
<evidence type="ECO:0000313" key="4">
    <source>
        <dbReference type="Proteomes" id="UP000076489"/>
    </source>
</evidence>
<dbReference type="AlphaFoldDB" id="A0A161YXV3"/>
<dbReference type="InterPro" id="IPR009739">
    <property type="entry name" value="LprI-like_N"/>
</dbReference>